<comment type="subcellular location">
    <subcellularLocation>
        <location evidence="2">Cell membrane</location>
        <topology evidence="2">Multi-pass membrane protein</topology>
    </subcellularLocation>
</comment>
<keyword evidence="8" id="KW-0378">Hydrolase</keyword>
<evidence type="ECO:0000256" key="2">
    <source>
        <dbReference type="ARBA" id="ARBA00004651"/>
    </source>
</evidence>
<evidence type="ECO:0000313" key="15">
    <source>
        <dbReference type="EMBL" id="KAB7660151.1"/>
    </source>
</evidence>
<evidence type="ECO:0000256" key="6">
    <source>
        <dbReference type="ARBA" id="ARBA00022692"/>
    </source>
</evidence>
<keyword evidence="9" id="KW-0862">Zinc</keyword>
<dbReference type="EMBL" id="WEHX01000035">
    <property type="protein sequence ID" value="KAB7660151.1"/>
    <property type="molecule type" value="Genomic_DNA"/>
</dbReference>
<dbReference type="InterPro" id="IPR052348">
    <property type="entry name" value="Metallopeptidase_M50B"/>
</dbReference>
<evidence type="ECO:0000259" key="14">
    <source>
        <dbReference type="Pfam" id="PF02163"/>
    </source>
</evidence>
<evidence type="ECO:0000256" key="3">
    <source>
        <dbReference type="ARBA" id="ARBA00007931"/>
    </source>
</evidence>
<evidence type="ECO:0000256" key="8">
    <source>
        <dbReference type="ARBA" id="ARBA00022801"/>
    </source>
</evidence>
<feature type="transmembrane region" description="Helical" evidence="13">
    <location>
        <begin position="6"/>
        <end position="25"/>
    </location>
</feature>
<dbReference type="PANTHER" id="PTHR35864">
    <property type="entry name" value="ZINC METALLOPROTEASE MJ0611-RELATED"/>
    <property type="match status" value="1"/>
</dbReference>
<dbReference type="Pfam" id="PF02163">
    <property type="entry name" value="Peptidase_M50"/>
    <property type="match status" value="1"/>
</dbReference>
<dbReference type="GO" id="GO:0046872">
    <property type="term" value="F:metal ion binding"/>
    <property type="evidence" value="ECO:0007669"/>
    <property type="project" value="UniProtKB-KW"/>
</dbReference>
<feature type="transmembrane region" description="Helical" evidence="13">
    <location>
        <begin position="135"/>
        <end position="156"/>
    </location>
</feature>
<feature type="transmembrane region" description="Helical" evidence="13">
    <location>
        <begin position="101"/>
        <end position="123"/>
    </location>
</feature>
<keyword evidence="12 13" id="KW-0472">Membrane</keyword>
<reference evidence="15 16" key="1">
    <citation type="submission" date="2019-10" db="EMBL/GenBank/DDBJ databases">
        <title>Genome diversity of Sutterella seckii.</title>
        <authorList>
            <person name="Chaplin A.V."/>
            <person name="Sokolova S.R."/>
            <person name="Mosin K.A."/>
            <person name="Ivanova E.L."/>
            <person name="Kochetkova T.O."/>
            <person name="Goltsov A.Y."/>
            <person name="Trofimov D.Y."/>
            <person name="Efimov B.A."/>
        </authorList>
    </citation>
    <scope>NUCLEOTIDE SEQUENCE [LARGE SCALE GENOMIC DNA]</scope>
    <source>
        <strain evidence="15 16">ASD393</strain>
    </source>
</reference>
<evidence type="ECO:0000313" key="16">
    <source>
        <dbReference type="Proteomes" id="UP000430564"/>
    </source>
</evidence>
<dbReference type="CDD" id="cd06158">
    <property type="entry name" value="S2P-M50_like_1"/>
    <property type="match status" value="1"/>
</dbReference>
<gene>
    <name evidence="15" type="ORF">GBM95_06490</name>
</gene>
<dbReference type="Proteomes" id="UP000430564">
    <property type="component" value="Unassembled WGS sequence"/>
</dbReference>
<evidence type="ECO:0000256" key="9">
    <source>
        <dbReference type="ARBA" id="ARBA00022833"/>
    </source>
</evidence>
<evidence type="ECO:0000256" key="13">
    <source>
        <dbReference type="SAM" id="Phobius"/>
    </source>
</evidence>
<evidence type="ECO:0000256" key="12">
    <source>
        <dbReference type="ARBA" id="ARBA00023136"/>
    </source>
</evidence>
<name>A0A6I1EP38_9BURK</name>
<keyword evidence="10 13" id="KW-1133">Transmembrane helix</keyword>
<protein>
    <submittedName>
        <fullName evidence="15">Site-2 protease family protein</fullName>
    </submittedName>
</protein>
<accession>A0A6I1EP38</accession>
<dbReference type="GO" id="GO:0005886">
    <property type="term" value="C:plasma membrane"/>
    <property type="evidence" value="ECO:0007669"/>
    <property type="project" value="UniProtKB-SubCell"/>
</dbReference>
<feature type="domain" description="Peptidase M50" evidence="14">
    <location>
        <begin position="137"/>
        <end position="194"/>
    </location>
</feature>
<keyword evidence="6 13" id="KW-0812">Transmembrane</keyword>
<keyword evidence="11" id="KW-0482">Metalloprotease</keyword>
<dbReference type="OrthoDB" id="9800627at2"/>
<comment type="caution">
    <text evidence="15">The sequence shown here is derived from an EMBL/GenBank/DDBJ whole genome shotgun (WGS) entry which is preliminary data.</text>
</comment>
<dbReference type="RefSeq" id="WP_152158356.1">
    <property type="nucleotide sequence ID" value="NZ_WEHX01000035.1"/>
</dbReference>
<dbReference type="InterPro" id="IPR008915">
    <property type="entry name" value="Peptidase_M50"/>
</dbReference>
<evidence type="ECO:0000256" key="1">
    <source>
        <dbReference type="ARBA" id="ARBA00001947"/>
    </source>
</evidence>
<dbReference type="InterPro" id="IPR044537">
    <property type="entry name" value="Rip2-like"/>
</dbReference>
<evidence type="ECO:0000256" key="7">
    <source>
        <dbReference type="ARBA" id="ARBA00022723"/>
    </source>
</evidence>
<keyword evidence="5 15" id="KW-0645">Protease</keyword>
<keyword evidence="4" id="KW-1003">Cell membrane</keyword>
<organism evidence="15 16">
    <name type="scientific">Sutterella seckii</name>
    <dbReference type="NCBI Taxonomy" id="1944635"/>
    <lineage>
        <taxon>Bacteria</taxon>
        <taxon>Pseudomonadati</taxon>
        <taxon>Pseudomonadota</taxon>
        <taxon>Betaproteobacteria</taxon>
        <taxon>Burkholderiales</taxon>
        <taxon>Sutterellaceae</taxon>
        <taxon>Sutterella</taxon>
    </lineage>
</organism>
<dbReference type="PANTHER" id="PTHR35864:SF1">
    <property type="entry name" value="ZINC METALLOPROTEASE YWHC-RELATED"/>
    <property type="match status" value="1"/>
</dbReference>
<comment type="similarity">
    <text evidence="3">Belongs to the peptidase M50B family.</text>
</comment>
<proteinExistence type="inferred from homology"/>
<evidence type="ECO:0000256" key="4">
    <source>
        <dbReference type="ARBA" id="ARBA00022475"/>
    </source>
</evidence>
<dbReference type="GO" id="GO:0006508">
    <property type="term" value="P:proteolysis"/>
    <property type="evidence" value="ECO:0007669"/>
    <property type="project" value="UniProtKB-KW"/>
</dbReference>
<dbReference type="GO" id="GO:0008237">
    <property type="term" value="F:metallopeptidase activity"/>
    <property type="evidence" value="ECO:0007669"/>
    <property type="project" value="UniProtKB-KW"/>
</dbReference>
<keyword evidence="7" id="KW-0479">Metal-binding</keyword>
<sequence>MDSLYHAIQLVCVYAIPLIFAITLHESAHGWAASKCGDPTAVRMGRVTLNPIPHIDPVGTIAIPGALLLMSAFTGGGGLLFGWAKPVPINPWNFRNLRRGMLLTAIAGPGSNAIQMIVWALLLKLCVAVGIYDKFVLSVCSAGISVNLMLMAFNLIPIPPLDGGRILRGLLPERAGEQLDRIEPYGMIILLVLMVGGGLTFFVRPFLMFGQWLVNLVL</sequence>
<evidence type="ECO:0000256" key="5">
    <source>
        <dbReference type="ARBA" id="ARBA00022670"/>
    </source>
</evidence>
<feature type="transmembrane region" description="Helical" evidence="13">
    <location>
        <begin position="61"/>
        <end position="81"/>
    </location>
</feature>
<feature type="transmembrane region" description="Helical" evidence="13">
    <location>
        <begin position="185"/>
        <end position="203"/>
    </location>
</feature>
<evidence type="ECO:0000256" key="11">
    <source>
        <dbReference type="ARBA" id="ARBA00023049"/>
    </source>
</evidence>
<comment type="cofactor">
    <cofactor evidence="1">
        <name>Zn(2+)</name>
        <dbReference type="ChEBI" id="CHEBI:29105"/>
    </cofactor>
</comment>
<dbReference type="AlphaFoldDB" id="A0A6I1EP38"/>
<evidence type="ECO:0000256" key="10">
    <source>
        <dbReference type="ARBA" id="ARBA00022989"/>
    </source>
</evidence>